<dbReference type="Proteomes" id="UP001163603">
    <property type="component" value="Chromosome 4"/>
</dbReference>
<evidence type="ECO:0000313" key="1">
    <source>
        <dbReference type="EMBL" id="KAJ0043016.1"/>
    </source>
</evidence>
<protein>
    <submittedName>
        <fullName evidence="1">Uncharacterized protein</fullName>
    </submittedName>
</protein>
<evidence type="ECO:0000313" key="2">
    <source>
        <dbReference type="Proteomes" id="UP001163603"/>
    </source>
</evidence>
<name>A0ACC0YYL9_9ROSI</name>
<sequence>MALPRHFVFPQNFRALEAEEEQDDNRLSVQNPFDISSMRPSELEEFVKGVSFDLSDKELFCIEEQNVFDRVYSLVGGFISLSQSSKTNLVESLRSNLSVLLPNIDSLSRVSQGEDDESPVLERLTSHRNAFKIYTFFLFSIILTEELNVSSNNNSKVTTTARKKQMVNSWNWESQRGRMLNSIANSLDINLALLFGSSDPDENYLSFVVKNAFSLFENAALLRDTDTKDALCRIIGACATKYHYTAQSCASILHLIHKYDFVVIHMVDAVVGAEKKYADGTLASYLIREIGRTNPKAYVKDTVGAENIGRFLVELADRLPKLISTNIGLLVPHFGGESYKIRNALVGVLGRLVAKAFKDVDGEVSSKSVRLRTKQAMMEILLERCRDVSAYTRSRVLQVWAELCEEHSVSIGLWNEVAEVAAGRLEDKSAIVRKSALNLLIMMLQHNPFGPQLRIVSFEATLEQYKKKLSEFESNVPSEGFEDVLPPDNDTCDGNGEIDDVNAEEVVKEQQESLADSCVPHSEEGIAEKNTSVPDVGNLEQTRALVASLEAGLRFSKCVSATMPTLVQLMASSSSSDVENTILLLMRCKQFQIDGAEACLYKMLPLVFSQDKSIYEAVENAFITIYIRKNPVDTAKNLLNLVIDSNIGDQAAMEFIIGALVSKGDISTSTISALWDFFCFNVSGTTAEKSRGALSVLCMAAKSSNRILGSHLQDIIDIGFGRWAKVEPLLGRMACIAIQRLCEEDKKKLLLTNGSRVFGILESLITGFWLPDNIWFAAADKAITAIYSTHPTPEAKAADLVKKSISSVFHSNGGDELQKGIDNGNANILTTVQVVKLGRCLFVVSHVAMNQLVYIECCARKIQKQKIRKDKMVEDQNVHNNGSMNTNLPKDSSINAELGLAASKDAILDTLTERAEKEIVSGGSNDKNLIGQCGPFLSKLCRNFPLMHKYPELQASAVLALCRFMIIDANYCEANLQLLFTVVENAPSEIVRSNCTIALGDLAVRFPNLLEPWTENMYSRLQDPSVSVRKNAVLVLSHLILNDMMKVKGYINEMAIRVEDDDERISNLAKLFFHELSKKGSNPIYNLLPDILGKLSNQNLKWESFCNIMQLLIGSIKKDKQMEALVEKLCNRFSGVTDIRQWEYISYCLSQLAFTEKGMKKLMEAFKMYEHALSEDSVMEHFRSIINKGKKFVKPELKVCIEEFEEKLNKFHIEKREQELATRNAQIHKQKVGTMEKFVEDCHSRGESTKSDISEDGEVLDPSMEGVTQSLDTESNLQSADLKEHSGISSELVESETDDIEVQSSKIDMKGASKSKVKKTNIKDINHNISASNRRNTRSKQRYDFLILLSLSDSFYVLM</sequence>
<organism evidence="1 2">
    <name type="scientific">Pistacia integerrima</name>
    <dbReference type="NCBI Taxonomy" id="434235"/>
    <lineage>
        <taxon>Eukaryota</taxon>
        <taxon>Viridiplantae</taxon>
        <taxon>Streptophyta</taxon>
        <taxon>Embryophyta</taxon>
        <taxon>Tracheophyta</taxon>
        <taxon>Spermatophyta</taxon>
        <taxon>Magnoliopsida</taxon>
        <taxon>eudicotyledons</taxon>
        <taxon>Gunneridae</taxon>
        <taxon>Pentapetalae</taxon>
        <taxon>rosids</taxon>
        <taxon>malvids</taxon>
        <taxon>Sapindales</taxon>
        <taxon>Anacardiaceae</taxon>
        <taxon>Pistacia</taxon>
    </lineage>
</organism>
<gene>
    <name evidence="1" type="ORF">Pint_18241</name>
</gene>
<comment type="caution">
    <text evidence="1">The sequence shown here is derived from an EMBL/GenBank/DDBJ whole genome shotgun (WGS) entry which is preliminary data.</text>
</comment>
<proteinExistence type="predicted"/>
<dbReference type="EMBL" id="CM047739">
    <property type="protein sequence ID" value="KAJ0043016.1"/>
    <property type="molecule type" value="Genomic_DNA"/>
</dbReference>
<accession>A0ACC0YYL9</accession>
<reference evidence="2" key="1">
    <citation type="journal article" date="2023" name="G3 (Bethesda)">
        <title>Genome assembly and association tests identify interacting loci associated with vigor, precocity, and sex in interspecific pistachio rootstocks.</title>
        <authorList>
            <person name="Palmer W."/>
            <person name="Jacygrad E."/>
            <person name="Sagayaradj S."/>
            <person name="Cavanaugh K."/>
            <person name="Han R."/>
            <person name="Bertier L."/>
            <person name="Beede B."/>
            <person name="Kafkas S."/>
            <person name="Golino D."/>
            <person name="Preece J."/>
            <person name="Michelmore R."/>
        </authorList>
    </citation>
    <scope>NUCLEOTIDE SEQUENCE [LARGE SCALE GENOMIC DNA]</scope>
</reference>
<keyword evidence="2" id="KW-1185">Reference proteome</keyword>